<feature type="compositionally biased region" description="Low complexity" evidence="1">
    <location>
        <begin position="111"/>
        <end position="125"/>
    </location>
</feature>
<evidence type="ECO:0000313" key="4">
    <source>
        <dbReference type="WBParaSite" id="jg21335"/>
    </source>
</evidence>
<name>A0A915DNL2_9BILA</name>
<dbReference type="Proteomes" id="UP000887574">
    <property type="component" value="Unplaced"/>
</dbReference>
<evidence type="ECO:0000256" key="1">
    <source>
        <dbReference type="SAM" id="MobiDB-lite"/>
    </source>
</evidence>
<proteinExistence type="predicted"/>
<keyword evidence="2" id="KW-0732">Signal</keyword>
<dbReference type="WBParaSite" id="jg21335">
    <property type="protein sequence ID" value="jg21335"/>
    <property type="gene ID" value="jg21335"/>
</dbReference>
<feature type="compositionally biased region" description="Basic residues" evidence="1">
    <location>
        <begin position="132"/>
        <end position="159"/>
    </location>
</feature>
<keyword evidence="3" id="KW-1185">Reference proteome</keyword>
<dbReference type="AlphaFoldDB" id="A0A915DNL2"/>
<feature type="signal peptide" evidence="2">
    <location>
        <begin position="1"/>
        <end position="17"/>
    </location>
</feature>
<evidence type="ECO:0000313" key="3">
    <source>
        <dbReference type="Proteomes" id="UP000887574"/>
    </source>
</evidence>
<sequence>MLLFAILGFLVVAVGIAFQLGISKWSNEEVVAPAVSSASKHSSKPSSDVDTANSPSYATSRAVRLLKIDVVTAKSPVYEATPVKEGENEQQPSNDVNTATSPKIEEDKQPSTANSLSSASVSIGASDDDKKAKKKKKKHKKGHSKQKKSKGNKGSKKRDKTVLRLQAMLAKVL</sequence>
<accession>A0A915DNL2</accession>
<feature type="compositionally biased region" description="Low complexity" evidence="1">
    <location>
        <begin position="36"/>
        <end position="46"/>
    </location>
</feature>
<feature type="region of interest" description="Disordered" evidence="1">
    <location>
        <begin position="36"/>
        <end position="56"/>
    </location>
</feature>
<organism evidence="3 4">
    <name type="scientific">Ditylenchus dipsaci</name>
    <dbReference type="NCBI Taxonomy" id="166011"/>
    <lineage>
        <taxon>Eukaryota</taxon>
        <taxon>Metazoa</taxon>
        <taxon>Ecdysozoa</taxon>
        <taxon>Nematoda</taxon>
        <taxon>Chromadorea</taxon>
        <taxon>Rhabditida</taxon>
        <taxon>Tylenchina</taxon>
        <taxon>Tylenchomorpha</taxon>
        <taxon>Sphaerularioidea</taxon>
        <taxon>Anguinidae</taxon>
        <taxon>Anguininae</taxon>
        <taxon>Ditylenchus</taxon>
    </lineage>
</organism>
<feature type="chain" id="PRO_5037688941" evidence="2">
    <location>
        <begin position="18"/>
        <end position="173"/>
    </location>
</feature>
<feature type="region of interest" description="Disordered" evidence="1">
    <location>
        <begin position="77"/>
        <end position="162"/>
    </location>
</feature>
<protein>
    <submittedName>
        <fullName evidence="4">Uncharacterized protein</fullName>
    </submittedName>
</protein>
<evidence type="ECO:0000256" key="2">
    <source>
        <dbReference type="SAM" id="SignalP"/>
    </source>
</evidence>
<reference evidence="4" key="1">
    <citation type="submission" date="2022-11" db="UniProtKB">
        <authorList>
            <consortium name="WormBaseParasite"/>
        </authorList>
    </citation>
    <scope>IDENTIFICATION</scope>
</reference>
<feature type="compositionally biased region" description="Polar residues" evidence="1">
    <location>
        <begin position="89"/>
        <end position="101"/>
    </location>
</feature>